<evidence type="ECO:0000256" key="12">
    <source>
        <dbReference type="ARBA" id="ARBA00037975"/>
    </source>
</evidence>
<evidence type="ECO:0000313" key="16">
    <source>
        <dbReference type="Proteomes" id="UP000075604"/>
    </source>
</evidence>
<dbReference type="Proteomes" id="UP000075604">
    <property type="component" value="Unassembled WGS sequence"/>
</dbReference>
<gene>
    <name evidence="15" type="ORF">BE04_27990</name>
</gene>
<feature type="transmembrane region" description="Helical" evidence="13">
    <location>
        <begin position="142"/>
        <end position="164"/>
    </location>
</feature>
<evidence type="ECO:0000256" key="9">
    <source>
        <dbReference type="ARBA" id="ARBA00022989"/>
    </source>
</evidence>
<dbReference type="InterPro" id="IPR016174">
    <property type="entry name" value="Di-haem_cyt_TM"/>
</dbReference>
<comment type="similarity">
    <text evidence="12">Belongs to the cytochrome b561 family.</text>
</comment>
<proteinExistence type="inferred from homology"/>
<comment type="cofactor">
    <cofactor evidence="1">
        <name>heme b</name>
        <dbReference type="ChEBI" id="CHEBI:60344"/>
    </cofactor>
</comment>
<name>A0A150PW89_SORCE</name>
<dbReference type="GO" id="GO:0020037">
    <property type="term" value="F:heme binding"/>
    <property type="evidence" value="ECO:0007669"/>
    <property type="project" value="TreeGrafter"/>
</dbReference>
<feature type="transmembrane region" description="Helical" evidence="13">
    <location>
        <begin position="48"/>
        <end position="64"/>
    </location>
</feature>
<organism evidence="15 16">
    <name type="scientific">Sorangium cellulosum</name>
    <name type="common">Polyangium cellulosum</name>
    <dbReference type="NCBI Taxonomy" id="56"/>
    <lineage>
        <taxon>Bacteria</taxon>
        <taxon>Pseudomonadati</taxon>
        <taxon>Myxococcota</taxon>
        <taxon>Polyangia</taxon>
        <taxon>Polyangiales</taxon>
        <taxon>Polyangiaceae</taxon>
        <taxon>Sorangium</taxon>
    </lineage>
</organism>
<evidence type="ECO:0000259" key="14">
    <source>
        <dbReference type="Pfam" id="PF01292"/>
    </source>
</evidence>
<evidence type="ECO:0000313" key="15">
    <source>
        <dbReference type="EMBL" id="KYF59964.1"/>
    </source>
</evidence>
<feature type="domain" description="Cytochrome b561 bacterial/Ni-hydrogenase" evidence="14">
    <location>
        <begin position="7"/>
        <end position="175"/>
    </location>
</feature>
<keyword evidence="3" id="KW-0813">Transport</keyword>
<dbReference type="PANTHER" id="PTHR30529">
    <property type="entry name" value="CYTOCHROME B561"/>
    <property type="match status" value="1"/>
</dbReference>
<evidence type="ECO:0000256" key="1">
    <source>
        <dbReference type="ARBA" id="ARBA00001970"/>
    </source>
</evidence>
<dbReference type="Pfam" id="PF01292">
    <property type="entry name" value="Ni_hydr_CYTB"/>
    <property type="match status" value="1"/>
</dbReference>
<comment type="subcellular location">
    <subcellularLocation>
        <location evidence="2">Cell membrane</location>
        <topology evidence="2">Multi-pass membrane protein</topology>
    </subcellularLocation>
</comment>
<dbReference type="GO" id="GO:0005886">
    <property type="term" value="C:plasma membrane"/>
    <property type="evidence" value="ECO:0007669"/>
    <property type="project" value="UniProtKB-SubCell"/>
</dbReference>
<evidence type="ECO:0000256" key="11">
    <source>
        <dbReference type="ARBA" id="ARBA00023136"/>
    </source>
</evidence>
<dbReference type="InterPro" id="IPR052168">
    <property type="entry name" value="Cytochrome_b561_oxidase"/>
</dbReference>
<dbReference type="PANTHER" id="PTHR30529:SF6">
    <property type="entry name" value="BLL0291 PROTEIN"/>
    <property type="match status" value="1"/>
</dbReference>
<dbReference type="SUPFAM" id="SSF81342">
    <property type="entry name" value="Transmembrane di-heme cytochromes"/>
    <property type="match status" value="1"/>
</dbReference>
<dbReference type="AlphaFoldDB" id="A0A150PW89"/>
<evidence type="ECO:0000256" key="3">
    <source>
        <dbReference type="ARBA" id="ARBA00022448"/>
    </source>
</evidence>
<evidence type="ECO:0000256" key="7">
    <source>
        <dbReference type="ARBA" id="ARBA00022723"/>
    </source>
</evidence>
<protein>
    <submittedName>
        <fullName evidence="15">Cytochrome B</fullName>
    </submittedName>
</protein>
<reference evidence="15 16" key="1">
    <citation type="submission" date="2014-02" db="EMBL/GenBank/DDBJ databases">
        <title>The small core and large imbalanced accessory genome model reveals a collaborative survival strategy of Sorangium cellulosum strains in nature.</title>
        <authorList>
            <person name="Han K."/>
            <person name="Peng R."/>
            <person name="Blom J."/>
            <person name="Li Y.-Z."/>
        </authorList>
    </citation>
    <scope>NUCLEOTIDE SEQUENCE [LARGE SCALE GENOMIC DNA]</scope>
    <source>
        <strain evidence="15 16">So0157-18</strain>
    </source>
</reference>
<sequence>MSPPHKFHPLSRALHWTMAVAIVAMLFIGVGMASTVSGARTFLLPAHRSLGVVLLALAAVRLGVRLARRAPPLPEDMPAWQRRAAGVSQIVLYVLMFTIPIVGWAMLSAGGSPVTLLGGVQLPSIAPQSPALYAALRRAHTFLALLLFGAFLQHLAAALFHLLIRRDDVFATMAPRWGRRRDG</sequence>
<keyword evidence="7" id="KW-0479">Metal-binding</keyword>
<evidence type="ECO:0000256" key="10">
    <source>
        <dbReference type="ARBA" id="ARBA00023004"/>
    </source>
</evidence>
<dbReference type="InterPro" id="IPR011577">
    <property type="entry name" value="Cyt_b561_bac/Ni-Hgenase"/>
</dbReference>
<keyword evidence="8" id="KW-0249">Electron transport</keyword>
<feature type="transmembrane region" description="Helical" evidence="13">
    <location>
        <begin position="85"/>
        <end position="107"/>
    </location>
</feature>
<evidence type="ECO:0000256" key="6">
    <source>
        <dbReference type="ARBA" id="ARBA00022692"/>
    </source>
</evidence>
<evidence type="ECO:0000256" key="5">
    <source>
        <dbReference type="ARBA" id="ARBA00022617"/>
    </source>
</evidence>
<dbReference type="GO" id="GO:0022904">
    <property type="term" value="P:respiratory electron transport chain"/>
    <property type="evidence" value="ECO:0007669"/>
    <property type="project" value="InterPro"/>
</dbReference>
<dbReference type="GO" id="GO:0046872">
    <property type="term" value="F:metal ion binding"/>
    <property type="evidence" value="ECO:0007669"/>
    <property type="project" value="UniProtKB-KW"/>
</dbReference>
<keyword evidence="6 13" id="KW-0812">Transmembrane</keyword>
<keyword evidence="5" id="KW-0349">Heme</keyword>
<accession>A0A150PW89</accession>
<evidence type="ECO:0000256" key="13">
    <source>
        <dbReference type="SAM" id="Phobius"/>
    </source>
</evidence>
<evidence type="ECO:0000256" key="4">
    <source>
        <dbReference type="ARBA" id="ARBA00022475"/>
    </source>
</evidence>
<dbReference type="Gene3D" id="1.20.950.20">
    <property type="entry name" value="Transmembrane di-heme cytochromes, Chain C"/>
    <property type="match status" value="1"/>
</dbReference>
<keyword evidence="11 13" id="KW-0472">Membrane</keyword>
<keyword evidence="4" id="KW-1003">Cell membrane</keyword>
<evidence type="ECO:0000256" key="2">
    <source>
        <dbReference type="ARBA" id="ARBA00004651"/>
    </source>
</evidence>
<keyword evidence="9 13" id="KW-1133">Transmembrane helix</keyword>
<evidence type="ECO:0000256" key="8">
    <source>
        <dbReference type="ARBA" id="ARBA00022982"/>
    </source>
</evidence>
<dbReference type="GO" id="GO:0009055">
    <property type="term" value="F:electron transfer activity"/>
    <property type="evidence" value="ECO:0007669"/>
    <property type="project" value="InterPro"/>
</dbReference>
<dbReference type="EMBL" id="JELX01001119">
    <property type="protein sequence ID" value="KYF59964.1"/>
    <property type="molecule type" value="Genomic_DNA"/>
</dbReference>
<keyword evidence="10" id="KW-0408">Iron</keyword>
<comment type="caution">
    <text evidence="15">The sequence shown here is derived from an EMBL/GenBank/DDBJ whole genome shotgun (WGS) entry which is preliminary data.</text>
</comment>